<keyword evidence="1 3" id="KW-0732">Signal</keyword>
<protein>
    <submittedName>
        <fullName evidence="5">Pectinesterase 1</fullName>
    </submittedName>
</protein>
<evidence type="ECO:0000256" key="2">
    <source>
        <dbReference type="SAM" id="MobiDB-lite"/>
    </source>
</evidence>
<organism evidence="5 6">
    <name type="scientific">Ananas comosus</name>
    <name type="common">Pineapple</name>
    <name type="synonym">Ananas ananas</name>
    <dbReference type="NCBI Taxonomy" id="4615"/>
    <lineage>
        <taxon>Eukaryota</taxon>
        <taxon>Viridiplantae</taxon>
        <taxon>Streptophyta</taxon>
        <taxon>Embryophyta</taxon>
        <taxon>Tracheophyta</taxon>
        <taxon>Spermatophyta</taxon>
        <taxon>Magnoliopsida</taxon>
        <taxon>Liliopsida</taxon>
        <taxon>Poales</taxon>
        <taxon>Bromeliaceae</taxon>
        <taxon>Bromelioideae</taxon>
        <taxon>Ananas</taxon>
    </lineage>
</organism>
<feature type="domain" description="Pectinesterase inhibitor" evidence="4">
    <location>
        <begin position="103"/>
        <end position="248"/>
    </location>
</feature>
<feature type="region of interest" description="Disordered" evidence="2">
    <location>
        <begin position="47"/>
        <end position="98"/>
    </location>
</feature>
<dbReference type="Proteomes" id="UP000092600">
    <property type="component" value="Unassembled WGS sequence"/>
</dbReference>
<comment type="caution">
    <text evidence="5">The sequence shown here is derived from an EMBL/GenBank/DDBJ whole genome shotgun (WGS) entry which is preliminary data.</text>
</comment>
<dbReference type="InterPro" id="IPR035513">
    <property type="entry name" value="Invertase/methylesterase_inhib"/>
</dbReference>
<accession>A0A199UWI4</accession>
<proteinExistence type="predicted"/>
<dbReference type="FunFam" id="1.20.140.40:FF:000003">
    <property type="entry name" value="Invertase/pectin methylesterase inhibitor family protein"/>
    <property type="match status" value="1"/>
</dbReference>
<dbReference type="PANTHER" id="PTHR31080">
    <property type="entry name" value="PECTINESTERASE INHIBITOR-LIKE"/>
    <property type="match status" value="1"/>
</dbReference>
<evidence type="ECO:0000259" key="4">
    <source>
        <dbReference type="SMART" id="SM00856"/>
    </source>
</evidence>
<gene>
    <name evidence="5" type="ORF">ACMD2_02425</name>
</gene>
<dbReference type="Pfam" id="PF04043">
    <property type="entry name" value="PMEI"/>
    <property type="match status" value="1"/>
</dbReference>
<evidence type="ECO:0000256" key="3">
    <source>
        <dbReference type="SAM" id="SignalP"/>
    </source>
</evidence>
<dbReference type="SUPFAM" id="SSF101148">
    <property type="entry name" value="Plant invertase/pectin methylesterase inhibitor"/>
    <property type="match status" value="1"/>
</dbReference>
<evidence type="ECO:0000256" key="1">
    <source>
        <dbReference type="ARBA" id="ARBA00022729"/>
    </source>
</evidence>
<dbReference type="SMART" id="SM00856">
    <property type="entry name" value="PMEI"/>
    <property type="match status" value="1"/>
</dbReference>
<evidence type="ECO:0000313" key="5">
    <source>
        <dbReference type="EMBL" id="OAY69129.1"/>
    </source>
</evidence>
<feature type="chain" id="PRO_5008285508" evidence="3">
    <location>
        <begin position="22"/>
        <end position="253"/>
    </location>
</feature>
<dbReference type="Gene3D" id="1.20.140.40">
    <property type="entry name" value="Invertase/pectin methylesterase inhibitor family protein"/>
    <property type="match status" value="1"/>
</dbReference>
<dbReference type="InterPro" id="IPR006501">
    <property type="entry name" value="Pectinesterase_inhib_dom"/>
</dbReference>
<feature type="compositionally biased region" description="Pro residues" evidence="2">
    <location>
        <begin position="54"/>
        <end position="87"/>
    </location>
</feature>
<dbReference type="CDD" id="cd15800">
    <property type="entry name" value="PMEI-like_2"/>
    <property type="match status" value="1"/>
</dbReference>
<name>A0A199UWI4_ANACO</name>
<dbReference type="GO" id="GO:0004857">
    <property type="term" value="F:enzyme inhibitor activity"/>
    <property type="evidence" value="ECO:0007669"/>
    <property type="project" value="InterPro"/>
</dbReference>
<sequence length="253" mass="26598">MRPEIALFVFLPVSCFFSGLAASHCVPRTSPYAVPVNYSSLSSSYLTGSSVPPESSPPYSAPEASPLPSPPCESPPLASPPSPPTNLPPQSAAPNSGSSIDLADGVAIAICGHTDYPDLCVSSIRSLLPSSGSLDPATLLKLEMEAIRTHLKPARSAASEFFAGTKEGEPLHSIMEACINQYDDVPDTLDNALKALKAGDKGTLNSMLSALVTDFDTCEQGFEEFEMESTLAIYDKTLSQLSSNCLAIAELIV</sequence>
<dbReference type="EMBL" id="LSRQ01004555">
    <property type="protein sequence ID" value="OAY69129.1"/>
    <property type="molecule type" value="Genomic_DNA"/>
</dbReference>
<evidence type="ECO:0000313" key="6">
    <source>
        <dbReference type="Proteomes" id="UP000092600"/>
    </source>
</evidence>
<dbReference type="NCBIfam" id="TIGR01614">
    <property type="entry name" value="PME_inhib"/>
    <property type="match status" value="1"/>
</dbReference>
<reference evidence="5 6" key="1">
    <citation type="journal article" date="2016" name="DNA Res.">
        <title>The draft genome of MD-2 pineapple using hybrid error correction of long reads.</title>
        <authorList>
            <person name="Redwan R.M."/>
            <person name="Saidin A."/>
            <person name="Kumar S.V."/>
        </authorList>
    </citation>
    <scope>NUCLEOTIDE SEQUENCE [LARGE SCALE GENOMIC DNA]</scope>
    <source>
        <strain evidence="6">cv. MD2</strain>
        <tissue evidence="5">Leaf</tissue>
    </source>
</reference>
<feature type="signal peptide" evidence="3">
    <location>
        <begin position="1"/>
        <end position="21"/>
    </location>
</feature>
<dbReference type="PANTHER" id="PTHR31080:SF68">
    <property type="entry name" value="PLANT INVERTASE_PECTIN METHYLESTERASE INHIBITOR SUPERFAMILY PROTEIN"/>
    <property type="match status" value="1"/>
</dbReference>
<dbReference type="STRING" id="4615.A0A199UWI4"/>
<dbReference type="InterPro" id="IPR051955">
    <property type="entry name" value="PME_Inhibitor"/>
</dbReference>
<dbReference type="AlphaFoldDB" id="A0A199UWI4"/>